<evidence type="ECO:0000313" key="3">
    <source>
        <dbReference type="Proteomes" id="UP000001549"/>
    </source>
</evidence>
<gene>
    <name evidence="2" type="ordered locus">FsymDg_1109</name>
</gene>
<keyword evidence="3" id="KW-1185">Reference proteome</keyword>
<dbReference type="AlphaFoldDB" id="F8AYU8"/>
<dbReference type="Proteomes" id="UP000001549">
    <property type="component" value="Chromosome"/>
</dbReference>
<name>F8AYU8_9ACTN</name>
<feature type="region of interest" description="Disordered" evidence="1">
    <location>
        <begin position="1"/>
        <end position="54"/>
    </location>
</feature>
<dbReference type="RefSeq" id="WP_013872587.1">
    <property type="nucleotide sequence ID" value="NC_015656.1"/>
</dbReference>
<proteinExistence type="predicted"/>
<protein>
    <submittedName>
        <fullName evidence="2">Uncharacterized protein</fullName>
    </submittedName>
</protein>
<dbReference type="Pfam" id="PF20060">
    <property type="entry name" value="DUF6459"/>
    <property type="match status" value="1"/>
</dbReference>
<dbReference type="HOGENOM" id="CLU_1254411_0_0_11"/>
<accession>F8AYU8</accession>
<reference evidence="2 3" key="1">
    <citation type="submission" date="2011-05" db="EMBL/GenBank/DDBJ databases">
        <title>Complete sequence of chromosome of Frankia symbiont of Datisca glomerata.</title>
        <authorList>
            <consortium name="US DOE Joint Genome Institute"/>
            <person name="Lucas S."/>
            <person name="Han J."/>
            <person name="Lapidus A."/>
            <person name="Cheng J.-F."/>
            <person name="Goodwin L."/>
            <person name="Pitluck S."/>
            <person name="Peters L."/>
            <person name="Mikhailova N."/>
            <person name="Chertkov O."/>
            <person name="Teshima H."/>
            <person name="Han C."/>
            <person name="Tapia R."/>
            <person name="Land M."/>
            <person name="Hauser L."/>
            <person name="Kyrpides N."/>
            <person name="Ivanova N."/>
            <person name="Pagani I."/>
            <person name="Berry A."/>
            <person name="Pawlowski K."/>
            <person name="Persson T."/>
            <person name="Vanden Heuvel B."/>
            <person name="Benson D."/>
            <person name="Woyke T."/>
        </authorList>
    </citation>
    <scope>NUCLEOTIDE SEQUENCE [LARGE SCALE GENOMIC DNA]</scope>
    <source>
        <strain evidence="3">4085684</strain>
    </source>
</reference>
<dbReference type="eggNOG" id="ENOG50332RH">
    <property type="taxonomic scope" value="Bacteria"/>
</dbReference>
<dbReference type="STRING" id="656024.FsymDg_1109"/>
<dbReference type="EMBL" id="CP002801">
    <property type="protein sequence ID" value="AEH08609.1"/>
    <property type="molecule type" value="Genomic_DNA"/>
</dbReference>
<evidence type="ECO:0000313" key="2">
    <source>
        <dbReference type="EMBL" id="AEH08609.1"/>
    </source>
</evidence>
<organism evidence="2 3">
    <name type="scientific">Candidatus Protofrankia datiscae</name>
    <dbReference type="NCBI Taxonomy" id="2716812"/>
    <lineage>
        <taxon>Bacteria</taxon>
        <taxon>Bacillati</taxon>
        <taxon>Actinomycetota</taxon>
        <taxon>Actinomycetes</taxon>
        <taxon>Frankiales</taxon>
        <taxon>Frankiaceae</taxon>
        <taxon>Protofrankia</taxon>
    </lineage>
</organism>
<dbReference type="InterPro" id="IPR045596">
    <property type="entry name" value="DUF6459"/>
</dbReference>
<evidence type="ECO:0000256" key="1">
    <source>
        <dbReference type="SAM" id="MobiDB-lite"/>
    </source>
</evidence>
<dbReference type="KEGG" id="fsy:FsymDg_1109"/>
<sequence>MTTATTAADPAHTGSTRARRFYQIPLAPTDPPYDDDPRAGTWGAHPPAGSTAAAPVVLAPPRADHADRGDQRPYPARNTLVRPLRPLPGPGHADAPGAQELPSARAAATVVVRAIVEAVTGIRPAAHLVAWTSPRVQADLERLVAANVRHRRHTLRCLRVCEPREGIAEVAAVIARGDRVSALALRMETAGSRWRVTVLQTDALRHGPAGTPRASTAPVV</sequence>